<accession>A0A2W2E535</accession>
<gene>
    <name evidence="3" type="ORF">C1I95_12270</name>
</gene>
<keyword evidence="2" id="KW-1133">Transmembrane helix</keyword>
<name>A0A2W2E535_9ACTN</name>
<organism evidence="3 4">
    <name type="scientific">Micromonospora craterilacus</name>
    <dbReference type="NCBI Taxonomy" id="1655439"/>
    <lineage>
        <taxon>Bacteria</taxon>
        <taxon>Bacillati</taxon>
        <taxon>Actinomycetota</taxon>
        <taxon>Actinomycetes</taxon>
        <taxon>Micromonosporales</taxon>
        <taxon>Micromonosporaceae</taxon>
        <taxon>Micromonospora</taxon>
    </lineage>
</organism>
<evidence type="ECO:0000313" key="4">
    <source>
        <dbReference type="Proteomes" id="UP000248924"/>
    </source>
</evidence>
<dbReference type="AlphaFoldDB" id="A0A2W2E535"/>
<keyword evidence="2" id="KW-0812">Transmembrane</keyword>
<feature type="region of interest" description="Disordered" evidence="1">
    <location>
        <begin position="1"/>
        <end position="23"/>
    </location>
</feature>
<feature type="region of interest" description="Disordered" evidence="1">
    <location>
        <begin position="205"/>
        <end position="225"/>
    </location>
</feature>
<proteinExistence type="predicted"/>
<comment type="caution">
    <text evidence="3">The sequence shown here is derived from an EMBL/GenBank/DDBJ whole genome shotgun (WGS) entry which is preliminary data.</text>
</comment>
<reference evidence="3 4" key="1">
    <citation type="submission" date="2018-01" db="EMBL/GenBank/DDBJ databases">
        <title>Draft genome sequence of Jishengella sp. NA12.</title>
        <authorList>
            <person name="Sahin N."/>
            <person name="Ay H."/>
            <person name="Saygin H."/>
        </authorList>
    </citation>
    <scope>NUCLEOTIDE SEQUENCE [LARGE SCALE GENOMIC DNA]</scope>
    <source>
        <strain evidence="3 4">NA12</strain>
    </source>
</reference>
<dbReference type="Proteomes" id="UP000248924">
    <property type="component" value="Unassembled WGS sequence"/>
</dbReference>
<keyword evidence="2" id="KW-0472">Membrane</keyword>
<evidence type="ECO:0000256" key="1">
    <source>
        <dbReference type="SAM" id="MobiDB-lite"/>
    </source>
</evidence>
<sequence length="225" mass="23758">MSRRTGRPSYLLNPPSQRRRPSPRMVVGAVAAALVVGLVGGLIGFVVGRPGPTESSIADLHEAEAERDVQQIIELTEMARRTRDELSPILLAVKQETESGRTPEASQVRQWQQTMRRLTEQFENPPSGTTATNVARSGLRSAVEQAAVAVDSVALIAAGPAAVRDDQLALAARQADLATATWSVAATQLDQINIDAEQGHQHVYLNTGAGDGGISPDGAAEGSHG</sequence>
<evidence type="ECO:0000313" key="3">
    <source>
        <dbReference type="EMBL" id="PZG19132.1"/>
    </source>
</evidence>
<evidence type="ECO:0000256" key="2">
    <source>
        <dbReference type="SAM" id="Phobius"/>
    </source>
</evidence>
<dbReference type="EMBL" id="POTY01000061">
    <property type="protein sequence ID" value="PZG19132.1"/>
    <property type="molecule type" value="Genomic_DNA"/>
</dbReference>
<keyword evidence="4" id="KW-1185">Reference proteome</keyword>
<dbReference type="RefSeq" id="WP_111213934.1">
    <property type="nucleotide sequence ID" value="NZ_POTY01000061.1"/>
</dbReference>
<dbReference type="OrthoDB" id="3690795at2"/>
<feature type="transmembrane region" description="Helical" evidence="2">
    <location>
        <begin position="26"/>
        <end position="47"/>
    </location>
</feature>
<protein>
    <submittedName>
        <fullName evidence="3">Uncharacterized protein</fullName>
    </submittedName>
</protein>